<dbReference type="PIRSF" id="PIRSF005578">
    <property type="entry name" value="TlyA"/>
    <property type="match status" value="1"/>
</dbReference>
<dbReference type="InterPro" id="IPR002942">
    <property type="entry name" value="S4_RNA-bd"/>
</dbReference>
<dbReference type="EMBL" id="JACIIX010000008">
    <property type="protein sequence ID" value="MBB6210903.1"/>
    <property type="molecule type" value="Genomic_DNA"/>
</dbReference>
<reference evidence="5 6" key="1">
    <citation type="submission" date="2020-08" db="EMBL/GenBank/DDBJ databases">
        <title>Genomic Encyclopedia of Type Strains, Phase IV (KMG-IV): sequencing the most valuable type-strain genomes for metagenomic binning, comparative biology and taxonomic classification.</title>
        <authorList>
            <person name="Goeker M."/>
        </authorList>
    </citation>
    <scope>NUCLEOTIDE SEQUENCE [LARGE SCALE GENOMIC DNA]</scope>
    <source>
        <strain evidence="5 6">DSM 11590</strain>
    </source>
</reference>
<evidence type="ECO:0000256" key="2">
    <source>
        <dbReference type="ARBA" id="ARBA00029460"/>
    </source>
</evidence>
<dbReference type="PANTHER" id="PTHR32319">
    <property type="entry name" value="BACTERIAL HEMOLYSIN-LIKE PROTEIN"/>
    <property type="match status" value="1"/>
</dbReference>
<dbReference type="Proteomes" id="UP000544872">
    <property type="component" value="Unassembled WGS sequence"/>
</dbReference>
<dbReference type="PROSITE" id="PS50889">
    <property type="entry name" value="S4"/>
    <property type="match status" value="1"/>
</dbReference>
<feature type="domain" description="RNA-binding S4" evidence="4">
    <location>
        <begin position="20"/>
        <end position="82"/>
    </location>
</feature>
<dbReference type="GO" id="GO:0003723">
    <property type="term" value="F:RNA binding"/>
    <property type="evidence" value="ECO:0007669"/>
    <property type="project" value="UniProtKB-KW"/>
</dbReference>
<accession>A0A7X0DMB6</accession>
<comment type="similarity">
    <text evidence="2">Belongs to the TlyA family.</text>
</comment>
<organism evidence="5 6">
    <name type="scientific">Novispirillum itersonii</name>
    <name type="common">Aquaspirillum itersonii</name>
    <dbReference type="NCBI Taxonomy" id="189"/>
    <lineage>
        <taxon>Bacteria</taxon>
        <taxon>Pseudomonadati</taxon>
        <taxon>Pseudomonadota</taxon>
        <taxon>Alphaproteobacteria</taxon>
        <taxon>Rhodospirillales</taxon>
        <taxon>Novispirillaceae</taxon>
        <taxon>Novispirillum</taxon>
    </lineage>
</organism>
<sequence>MSESDRTPPAKGGAEKIGKDRLDQILVDRGLAESRTRAQALIMAGLVLVNGQKMDKPGTKIPTDRTVELKGQDHPWVSRGGLKLEKGLTTFGITPTGWVGMDVGSSTGGFTDVLLTHGAAKVYSVDVGYGQLAHKLRTDPRVVVLERTNARHLTAEQIPEAVDIVVCDASFIGLRTVLETPLTFLKPGGWLVALIKPQFEVGKDRLGKGGVVRDPALHAEVCDTMRDWLGNRPGWRVDGITESPIKGPEGNVEFLLVGQYTP</sequence>
<dbReference type="CDD" id="cd00165">
    <property type="entry name" value="S4"/>
    <property type="match status" value="1"/>
</dbReference>
<evidence type="ECO:0000256" key="1">
    <source>
        <dbReference type="ARBA" id="ARBA00022884"/>
    </source>
</evidence>
<dbReference type="CDD" id="cd02440">
    <property type="entry name" value="AdoMet_MTases"/>
    <property type="match status" value="1"/>
</dbReference>
<dbReference type="EC" id="2.1.1.226" evidence="5"/>
<dbReference type="SUPFAM" id="SSF53335">
    <property type="entry name" value="S-adenosyl-L-methionine-dependent methyltransferases"/>
    <property type="match status" value="1"/>
</dbReference>
<keyword evidence="5" id="KW-0808">Transferase</keyword>
<name>A0A7X0DMB6_NOVIT</name>
<dbReference type="Pfam" id="PF01479">
    <property type="entry name" value="S4"/>
    <property type="match status" value="1"/>
</dbReference>
<dbReference type="SUPFAM" id="SSF55174">
    <property type="entry name" value="Alpha-L RNA-binding motif"/>
    <property type="match status" value="1"/>
</dbReference>
<dbReference type="Gene3D" id="3.10.290.10">
    <property type="entry name" value="RNA-binding S4 domain"/>
    <property type="match status" value="1"/>
</dbReference>
<dbReference type="InterPro" id="IPR004538">
    <property type="entry name" value="Hemolysin_A/TlyA"/>
</dbReference>
<dbReference type="AlphaFoldDB" id="A0A7X0DMB6"/>
<dbReference type="NCBIfam" id="TIGR00478">
    <property type="entry name" value="tly"/>
    <property type="match status" value="1"/>
</dbReference>
<dbReference type="SMART" id="SM00363">
    <property type="entry name" value="S4"/>
    <property type="match status" value="1"/>
</dbReference>
<dbReference type="InterPro" id="IPR002877">
    <property type="entry name" value="RNA_MeTrfase_FtsJ_dom"/>
</dbReference>
<protein>
    <submittedName>
        <fullName evidence="5">23S rRNA (Cytidine1920-2'-O)/16S rRNA (Cytidine1409-2'-O)-methyltransferase</fullName>
        <ecNumber evidence="5">2.1.1.226</ecNumber>
        <ecNumber evidence="5">2.1.1.227</ecNumber>
    </submittedName>
</protein>
<dbReference type="PANTHER" id="PTHR32319:SF0">
    <property type="entry name" value="BACTERIAL HEMOLYSIN-LIKE PROTEIN"/>
    <property type="match status" value="1"/>
</dbReference>
<dbReference type="GO" id="GO:0008168">
    <property type="term" value="F:methyltransferase activity"/>
    <property type="evidence" value="ECO:0007669"/>
    <property type="project" value="UniProtKB-KW"/>
</dbReference>
<evidence type="ECO:0000313" key="5">
    <source>
        <dbReference type="EMBL" id="MBB6210903.1"/>
    </source>
</evidence>
<dbReference type="Gene3D" id="3.40.50.150">
    <property type="entry name" value="Vaccinia Virus protein VP39"/>
    <property type="match status" value="1"/>
</dbReference>
<keyword evidence="5" id="KW-0489">Methyltransferase</keyword>
<dbReference type="InterPro" id="IPR029063">
    <property type="entry name" value="SAM-dependent_MTases_sf"/>
</dbReference>
<evidence type="ECO:0000256" key="3">
    <source>
        <dbReference type="PROSITE-ProRule" id="PRU00182"/>
    </source>
</evidence>
<dbReference type="RefSeq" id="WP_311769127.1">
    <property type="nucleotide sequence ID" value="NZ_JACIIX010000008.1"/>
</dbReference>
<evidence type="ECO:0000259" key="4">
    <source>
        <dbReference type="SMART" id="SM00363"/>
    </source>
</evidence>
<evidence type="ECO:0000313" key="6">
    <source>
        <dbReference type="Proteomes" id="UP000544872"/>
    </source>
</evidence>
<keyword evidence="1 3" id="KW-0694">RNA-binding</keyword>
<comment type="caution">
    <text evidence="5">The sequence shown here is derived from an EMBL/GenBank/DDBJ whole genome shotgun (WGS) entry which is preliminary data.</text>
</comment>
<dbReference type="GO" id="GO:0032259">
    <property type="term" value="P:methylation"/>
    <property type="evidence" value="ECO:0007669"/>
    <property type="project" value="UniProtKB-KW"/>
</dbReference>
<dbReference type="Pfam" id="PF01728">
    <property type="entry name" value="FtsJ"/>
    <property type="match status" value="1"/>
</dbReference>
<dbReference type="InterPro" id="IPR047048">
    <property type="entry name" value="TlyA"/>
</dbReference>
<proteinExistence type="inferred from homology"/>
<dbReference type="InterPro" id="IPR036986">
    <property type="entry name" value="S4_RNA-bd_sf"/>
</dbReference>
<dbReference type="EC" id="2.1.1.227" evidence="5"/>
<gene>
    <name evidence="5" type="ORF">FHS48_002333</name>
</gene>
<keyword evidence="6" id="KW-1185">Reference proteome</keyword>